<feature type="domain" description="N-acetyltransferase" evidence="1">
    <location>
        <begin position="1"/>
        <end position="102"/>
    </location>
</feature>
<dbReference type="AlphaFoldDB" id="X0XL70"/>
<dbReference type="Pfam" id="PF00583">
    <property type="entry name" value="Acetyltransf_1"/>
    <property type="match status" value="1"/>
</dbReference>
<evidence type="ECO:0000259" key="1">
    <source>
        <dbReference type="PROSITE" id="PS51186"/>
    </source>
</evidence>
<proteinExistence type="predicted"/>
<sequence length="102" mass="11774">MKEEDLPNVLEIEQVSFPNPWRKMTFIGEILNHPISFPLVVVHGVQERVMGYIIFWHIHDDVQINNIAVHPDFRRLGIGEAVVNMVLAKVRMEGAKFITLEV</sequence>
<accession>X0XL70</accession>
<organism evidence="2">
    <name type="scientific">marine sediment metagenome</name>
    <dbReference type="NCBI Taxonomy" id="412755"/>
    <lineage>
        <taxon>unclassified sequences</taxon>
        <taxon>metagenomes</taxon>
        <taxon>ecological metagenomes</taxon>
    </lineage>
</organism>
<gene>
    <name evidence="2" type="ORF">S01H1_84721</name>
</gene>
<evidence type="ECO:0000313" key="2">
    <source>
        <dbReference type="EMBL" id="GAG43909.1"/>
    </source>
</evidence>
<dbReference type="InterPro" id="IPR000182">
    <property type="entry name" value="GNAT_dom"/>
</dbReference>
<dbReference type="SUPFAM" id="SSF55729">
    <property type="entry name" value="Acyl-CoA N-acyltransferases (Nat)"/>
    <property type="match status" value="1"/>
</dbReference>
<dbReference type="Gene3D" id="3.40.630.30">
    <property type="match status" value="1"/>
</dbReference>
<comment type="caution">
    <text evidence="2">The sequence shown here is derived from an EMBL/GenBank/DDBJ whole genome shotgun (WGS) entry which is preliminary data.</text>
</comment>
<protein>
    <recommendedName>
        <fullName evidence="1">N-acetyltransferase domain-containing protein</fullName>
    </recommendedName>
</protein>
<dbReference type="PROSITE" id="PS51186">
    <property type="entry name" value="GNAT"/>
    <property type="match status" value="1"/>
</dbReference>
<dbReference type="CDD" id="cd04301">
    <property type="entry name" value="NAT_SF"/>
    <property type="match status" value="1"/>
</dbReference>
<dbReference type="InterPro" id="IPR016181">
    <property type="entry name" value="Acyl_CoA_acyltransferase"/>
</dbReference>
<dbReference type="GO" id="GO:0016747">
    <property type="term" value="F:acyltransferase activity, transferring groups other than amino-acyl groups"/>
    <property type="evidence" value="ECO:0007669"/>
    <property type="project" value="InterPro"/>
</dbReference>
<reference evidence="2" key="1">
    <citation type="journal article" date="2014" name="Front. Microbiol.">
        <title>High frequency of phylogenetically diverse reductive dehalogenase-homologous genes in deep subseafloor sedimentary metagenomes.</title>
        <authorList>
            <person name="Kawai M."/>
            <person name="Futagami T."/>
            <person name="Toyoda A."/>
            <person name="Takaki Y."/>
            <person name="Nishi S."/>
            <person name="Hori S."/>
            <person name="Arai W."/>
            <person name="Tsubouchi T."/>
            <person name="Morono Y."/>
            <person name="Uchiyama I."/>
            <person name="Ito T."/>
            <person name="Fujiyama A."/>
            <person name="Inagaki F."/>
            <person name="Takami H."/>
        </authorList>
    </citation>
    <scope>NUCLEOTIDE SEQUENCE</scope>
    <source>
        <strain evidence="2">Expedition CK06-06</strain>
    </source>
</reference>
<dbReference type="EMBL" id="BARS01057921">
    <property type="protein sequence ID" value="GAG43909.1"/>
    <property type="molecule type" value="Genomic_DNA"/>
</dbReference>
<name>X0XL70_9ZZZZ</name>
<feature type="non-terminal residue" evidence="2">
    <location>
        <position position="102"/>
    </location>
</feature>